<evidence type="ECO:0000256" key="3">
    <source>
        <dbReference type="ARBA" id="ARBA00006577"/>
    </source>
</evidence>
<reference evidence="10" key="1">
    <citation type="journal article" date="2014" name="Front. Microbiol.">
        <title>High frequency of phylogenetically diverse reductive dehalogenase-homologous genes in deep subseafloor sedimentary metagenomes.</title>
        <authorList>
            <person name="Kawai M."/>
            <person name="Futagami T."/>
            <person name="Toyoda A."/>
            <person name="Takaki Y."/>
            <person name="Nishi S."/>
            <person name="Hori S."/>
            <person name="Arai W."/>
            <person name="Tsubouchi T."/>
            <person name="Morono Y."/>
            <person name="Uchiyama I."/>
            <person name="Ito T."/>
            <person name="Fujiyama A."/>
            <person name="Inagaki F."/>
            <person name="Takami H."/>
        </authorList>
    </citation>
    <scope>NUCLEOTIDE SEQUENCE</scope>
    <source>
        <strain evidence="10">Expedition CK06-06</strain>
    </source>
</reference>
<protein>
    <recommendedName>
        <fullName evidence="4">peptidylprolyl isomerase</fullName>
        <ecNumber evidence="4">5.2.1.8</ecNumber>
    </recommendedName>
</protein>
<dbReference type="PANTHER" id="PTHR47861:SF3">
    <property type="entry name" value="FKBP-TYPE PEPTIDYL-PROLYL CIS-TRANS ISOMERASE SLYD"/>
    <property type="match status" value="1"/>
</dbReference>
<feature type="domain" description="PPIase FKBP-type" evidence="9">
    <location>
        <begin position="30"/>
        <end position="111"/>
    </location>
</feature>
<comment type="subcellular location">
    <subcellularLocation>
        <location evidence="2">Cytoplasm</location>
    </subcellularLocation>
</comment>
<keyword evidence="6" id="KW-0697">Rotamase</keyword>
<gene>
    <name evidence="10" type="ORF">S01H1_00966</name>
</gene>
<comment type="similarity">
    <text evidence="3">Belongs to the FKBP-type PPIase family.</text>
</comment>
<dbReference type="InterPro" id="IPR001179">
    <property type="entry name" value="PPIase_FKBP_dom"/>
</dbReference>
<evidence type="ECO:0000313" key="10">
    <source>
        <dbReference type="EMBL" id="GAF76474.1"/>
    </source>
</evidence>
<dbReference type="GO" id="GO:0005737">
    <property type="term" value="C:cytoplasm"/>
    <property type="evidence" value="ECO:0007669"/>
    <property type="project" value="UniProtKB-SubCell"/>
</dbReference>
<evidence type="ECO:0000256" key="7">
    <source>
        <dbReference type="ARBA" id="ARBA00023186"/>
    </source>
</evidence>
<dbReference type="Pfam" id="PF00254">
    <property type="entry name" value="FKBP_C"/>
    <property type="match status" value="1"/>
</dbReference>
<sequence>HIILLGVFLLGAILISGCNADQNAAQAKNGDIVEVHYTGTLENGTVFDTSEGRDPLKFTLGAGQMIPGFEQAVLGMKIGELKTVTIPADEAYGPYDDDLLIVINREDLPPDLDPEVGQQLQMPRPGGGISIVTVTNVTDTTITVDSNHFLAGKDLTFEIELMSIQ</sequence>
<evidence type="ECO:0000256" key="8">
    <source>
        <dbReference type="ARBA" id="ARBA00023235"/>
    </source>
</evidence>
<dbReference type="GO" id="GO:0003755">
    <property type="term" value="F:peptidyl-prolyl cis-trans isomerase activity"/>
    <property type="evidence" value="ECO:0007669"/>
    <property type="project" value="UniProtKB-KW"/>
</dbReference>
<dbReference type="EMBL" id="BARS01000382">
    <property type="protein sequence ID" value="GAF76474.1"/>
    <property type="molecule type" value="Genomic_DNA"/>
</dbReference>
<organism evidence="10">
    <name type="scientific">marine sediment metagenome</name>
    <dbReference type="NCBI Taxonomy" id="412755"/>
    <lineage>
        <taxon>unclassified sequences</taxon>
        <taxon>metagenomes</taxon>
        <taxon>ecological metagenomes</taxon>
    </lineage>
</organism>
<evidence type="ECO:0000256" key="5">
    <source>
        <dbReference type="ARBA" id="ARBA00022490"/>
    </source>
</evidence>
<dbReference type="PANTHER" id="PTHR47861">
    <property type="entry name" value="FKBP-TYPE PEPTIDYL-PROLYL CIS-TRANS ISOMERASE SLYD"/>
    <property type="match status" value="1"/>
</dbReference>
<accession>X0S661</accession>
<dbReference type="SUPFAM" id="SSF54534">
    <property type="entry name" value="FKBP-like"/>
    <property type="match status" value="1"/>
</dbReference>
<dbReference type="EC" id="5.2.1.8" evidence="4"/>
<dbReference type="PROSITE" id="PS50059">
    <property type="entry name" value="FKBP_PPIASE"/>
    <property type="match status" value="1"/>
</dbReference>
<keyword evidence="5" id="KW-0963">Cytoplasm</keyword>
<dbReference type="InterPro" id="IPR046357">
    <property type="entry name" value="PPIase_dom_sf"/>
</dbReference>
<dbReference type="AlphaFoldDB" id="X0S661"/>
<keyword evidence="8" id="KW-0413">Isomerase</keyword>
<evidence type="ECO:0000256" key="1">
    <source>
        <dbReference type="ARBA" id="ARBA00000971"/>
    </source>
</evidence>
<evidence type="ECO:0000259" key="9">
    <source>
        <dbReference type="PROSITE" id="PS50059"/>
    </source>
</evidence>
<dbReference type="Gene3D" id="3.10.50.40">
    <property type="match status" value="1"/>
</dbReference>
<comment type="catalytic activity">
    <reaction evidence="1">
        <text>[protein]-peptidylproline (omega=180) = [protein]-peptidylproline (omega=0)</text>
        <dbReference type="Rhea" id="RHEA:16237"/>
        <dbReference type="Rhea" id="RHEA-COMP:10747"/>
        <dbReference type="Rhea" id="RHEA-COMP:10748"/>
        <dbReference type="ChEBI" id="CHEBI:83833"/>
        <dbReference type="ChEBI" id="CHEBI:83834"/>
        <dbReference type="EC" id="5.2.1.8"/>
    </reaction>
</comment>
<evidence type="ECO:0000256" key="2">
    <source>
        <dbReference type="ARBA" id="ARBA00004496"/>
    </source>
</evidence>
<name>X0S661_9ZZZZ</name>
<feature type="non-terminal residue" evidence="10">
    <location>
        <position position="1"/>
    </location>
</feature>
<evidence type="ECO:0000256" key="4">
    <source>
        <dbReference type="ARBA" id="ARBA00013194"/>
    </source>
</evidence>
<dbReference type="GO" id="GO:0042026">
    <property type="term" value="P:protein refolding"/>
    <property type="evidence" value="ECO:0007669"/>
    <property type="project" value="UniProtKB-ARBA"/>
</dbReference>
<comment type="caution">
    <text evidence="10">The sequence shown here is derived from an EMBL/GenBank/DDBJ whole genome shotgun (WGS) entry which is preliminary data.</text>
</comment>
<evidence type="ECO:0000256" key="6">
    <source>
        <dbReference type="ARBA" id="ARBA00023110"/>
    </source>
</evidence>
<proteinExistence type="inferred from homology"/>
<keyword evidence="7" id="KW-0143">Chaperone</keyword>